<dbReference type="EMBL" id="CACVKT020005968">
    <property type="protein sequence ID" value="CAC5398756.1"/>
    <property type="molecule type" value="Genomic_DNA"/>
</dbReference>
<feature type="region of interest" description="Disordered" evidence="1">
    <location>
        <begin position="75"/>
        <end position="112"/>
    </location>
</feature>
<reference evidence="2 3" key="1">
    <citation type="submission" date="2020-06" db="EMBL/GenBank/DDBJ databases">
        <authorList>
            <person name="Li R."/>
            <person name="Bekaert M."/>
        </authorList>
    </citation>
    <scope>NUCLEOTIDE SEQUENCE [LARGE SCALE GENOMIC DNA]</scope>
    <source>
        <strain evidence="3">wild</strain>
    </source>
</reference>
<dbReference type="Proteomes" id="UP000507470">
    <property type="component" value="Unassembled WGS sequence"/>
</dbReference>
<dbReference type="AlphaFoldDB" id="A0A6J8CTB1"/>
<evidence type="ECO:0000256" key="1">
    <source>
        <dbReference type="SAM" id="MobiDB-lite"/>
    </source>
</evidence>
<keyword evidence="3" id="KW-1185">Reference proteome</keyword>
<evidence type="ECO:0000313" key="2">
    <source>
        <dbReference type="EMBL" id="CAC5398756.1"/>
    </source>
</evidence>
<protein>
    <submittedName>
        <fullName evidence="2">Uncharacterized protein</fullName>
    </submittedName>
</protein>
<proteinExistence type="predicted"/>
<evidence type="ECO:0000313" key="3">
    <source>
        <dbReference type="Proteomes" id="UP000507470"/>
    </source>
</evidence>
<sequence>MKQVASAAESRPTMEFAVPCFQQGLSIDDQSTNEIYKNFNFDNKMTNNFTESKYEGQTDLNTCLRINENSVCKVDRDSEASTNSNTSTKSSNSNNEESDVSNVSYKTATSERPRLSEIEIYEHITYLTEMGADLKLHSENDTTERNEINNGAPISKNVERNQLVTNENRASSGSDVSLRLIHNQRLGLETQDAMVKGDMQLSITAKESIDMKKITSQTNISLNNSTVTFVINQSNEGNKNVNK</sequence>
<gene>
    <name evidence="2" type="ORF">MCOR_33098</name>
</gene>
<name>A0A6J8CTB1_MYTCO</name>
<accession>A0A6J8CTB1</accession>
<feature type="compositionally biased region" description="Low complexity" evidence="1">
    <location>
        <begin position="80"/>
        <end position="104"/>
    </location>
</feature>
<dbReference type="OrthoDB" id="10606310at2759"/>
<organism evidence="2 3">
    <name type="scientific">Mytilus coruscus</name>
    <name type="common">Sea mussel</name>
    <dbReference type="NCBI Taxonomy" id="42192"/>
    <lineage>
        <taxon>Eukaryota</taxon>
        <taxon>Metazoa</taxon>
        <taxon>Spiralia</taxon>
        <taxon>Lophotrochozoa</taxon>
        <taxon>Mollusca</taxon>
        <taxon>Bivalvia</taxon>
        <taxon>Autobranchia</taxon>
        <taxon>Pteriomorphia</taxon>
        <taxon>Mytilida</taxon>
        <taxon>Mytiloidea</taxon>
        <taxon>Mytilidae</taxon>
        <taxon>Mytilinae</taxon>
        <taxon>Mytilus</taxon>
    </lineage>
</organism>